<sequence length="747" mass="80098">VITGGYDGCVKLCSIKACSETEGTEGAEGERERTEATVVVESDLQSGPLKVYSVAQDGGAFACGMEKGVIYVCPSDAPPCVLSPNVSSNVSALAMSYTKDMCYLVAGDWSHSLHAWKWKAGSASPEYTGALSGWTGSVLALSLSPDRSLVAVGSADFSVSVLRVQDVLSGVMRPLAIRRVHSMPVRCLEWIQTGDAGMPYALVSTGNDASVHVLNPINLETLASHDARARGARYQYCLSVHQPRPGMAFIVTGGEDYALTVLGWRMGSPKMRLIERIPCVSSVWSVHFVSHASLILAACEDGSVVTHRTSIDAEGEAAVRSALSTDTSFSRTMLSLFPNQECNASMFTDGRFLDPTKLPPTSCVDMISANVISVPRGSVLAFRGEDTLQGMCTHLYMRYGHELVGIGRVVTEVSPEKQLGPDGEQYDLMYPVETDNRGTAMLYMNVGEDLYQVSQRFLMQNPGIAPEFDSESYRTQIVEFLEKNASFKGCYQEHDPMQVCTDQSVRQAMAQSITGRATPGNTQTRSSPPAAPSTKSTPSRPSLDVNQGSPAYVPPTPKAVAPPPSPPYGTVPVTVTQRCVDKVNTALDACGLTLPVPLSTDMPVGLDQAWRAVGKACTEVPVSDRFCAVILLADMCTRTPVGPLSFRLHRAVSEVEQWLAESVVTGLGDSSALPLGVFSLRLLCNLLDRPDTQEMALATCVEVSTRVVMCAAAAQDSTLQEIVVRLGEILSRVGTATHMILVAKLMG</sequence>
<evidence type="ECO:0000256" key="2">
    <source>
        <dbReference type="ARBA" id="ARBA00022574"/>
    </source>
</evidence>
<keyword evidence="3" id="KW-0677">Repeat</keyword>
<evidence type="ECO:0000259" key="5">
    <source>
        <dbReference type="PROSITE" id="PS51394"/>
    </source>
</evidence>
<accession>A0A9K3CUA4</accession>
<evidence type="ECO:0000313" key="6">
    <source>
        <dbReference type="EMBL" id="GIQ82627.1"/>
    </source>
</evidence>
<keyword evidence="2" id="KW-0853">WD repeat</keyword>
<dbReference type="SUPFAM" id="SSF50978">
    <property type="entry name" value="WD40 repeat-like"/>
    <property type="match status" value="1"/>
</dbReference>
<dbReference type="Pfam" id="PF09070">
    <property type="entry name" value="PFU"/>
    <property type="match status" value="1"/>
</dbReference>
<evidence type="ECO:0000256" key="3">
    <source>
        <dbReference type="ARBA" id="ARBA00022737"/>
    </source>
</evidence>
<dbReference type="GO" id="GO:0043130">
    <property type="term" value="F:ubiquitin binding"/>
    <property type="evidence" value="ECO:0007669"/>
    <property type="project" value="TreeGrafter"/>
</dbReference>
<keyword evidence="1" id="KW-0963">Cytoplasm</keyword>
<dbReference type="InterPro" id="IPR015943">
    <property type="entry name" value="WD40/YVTN_repeat-like_dom_sf"/>
</dbReference>
<dbReference type="AlphaFoldDB" id="A0A9K3CUA4"/>
<dbReference type="Proteomes" id="UP000265618">
    <property type="component" value="Unassembled WGS sequence"/>
</dbReference>
<dbReference type="InterPro" id="IPR001680">
    <property type="entry name" value="WD40_rpt"/>
</dbReference>
<feature type="region of interest" description="Disordered" evidence="4">
    <location>
        <begin position="515"/>
        <end position="566"/>
    </location>
</feature>
<protein>
    <recommendedName>
        <fullName evidence="5">PFU domain-containing protein</fullName>
    </recommendedName>
</protein>
<feature type="domain" description="PFU" evidence="5">
    <location>
        <begin position="395"/>
        <end position="495"/>
    </location>
</feature>
<name>A0A9K3CUA4_9EUKA</name>
<dbReference type="Gene3D" id="2.130.10.10">
    <property type="entry name" value="YVTN repeat-like/Quinoprotein amine dehydrogenase"/>
    <property type="match status" value="2"/>
</dbReference>
<dbReference type="PROSITE" id="PS51394">
    <property type="entry name" value="PFU"/>
    <property type="match status" value="1"/>
</dbReference>
<dbReference type="GO" id="GO:0043161">
    <property type="term" value="P:proteasome-mediated ubiquitin-dependent protein catabolic process"/>
    <property type="evidence" value="ECO:0007669"/>
    <property type="project" value="TreeGrafter"/>
</dbReference>
<dbReference type="InterPro" id="IPR015155">
    <property type="entry name" value="PFU"/>
</dbReference>
<dbReference type="OrthoDB" id="190105at2759"/>
<dbReference type="SMART" id="SM00320">
    <property type="entry name" value="WD40"/>
    <property type="match status" value="4"/>
</dbReference>
<dbReference type="EMBL" id="BDIP01000760">
    <property type="protein sequence ID" value="GIQ82627.1"/>
    <property type="molecule type" value="Genomic_DNA"/>
</dbReference>
<evidence type="ECO:0000256" key="4">
    <source>
        <dbReference type="SAM" id="MobiDB-lite"/>
    </source>
</evidence>
<dbReference type="InterPro" id="IPR036322">
    <property type="entry name" value="WD40_repeat_dom_sf"/>
</dbReference>
<feature type="non-terminal residue" evidence="6">
    <location>
        <position position="1"/>
    </location>
</feature>
<organism evidence="6 7">
    <name type="scientific">Kipferlia bialata</name>
    <dbReference type="NCBI Taxonomy" id="797122"/>
    <lineage>
        <taxon>Eukaryota</taxon>
        <taxon>Metamonada</taxon>
        <taxon>Carpediemonas-like organisms</taxon>
        <taxon>Kipferlia</taxon>
    </lineage>
</organism>
<dbReference type="Gene3D" id="3.10.20.870">
    <property type="entry name" value="PFU (PLAA family ubiquitin binding), C-terminal domain"/>
    <property type="match status" value="1"/>
</dbReference>
<dbReference type="GO" id="GO:0005737">
    <property type="term" value="C:cytoplasm"/>
    <property type="evidence" value="ECO:0007669"/>
    <property type="project" value="TreeGrafter"/>
</dbReference>
<dbReference type="GO" id="GO:0005634">
    <property type="term" value="C:nucleus"/>
    <property type="evidence" value="ECO:0007669"/>
    <property type="project" value="TreeGrafter"/>
</dbReference>
<dbReference type="PANTHER" id="PTHR19849">
    <property type="entry name" value="PHOSPHOLIPASE A-2-ACTIVATING PROTEIN"/>
    <property type="match status" value="1"/>
</dbReference>
<dbReference type="PANTHER" id="PTHR19849:SF0">
    <property type="entry name" value="PHOSPHOLIPASE A-2-ACTIVATING PROTEIN"/>
    <property type="match status" value="1"/>
</dbReference>
<dbReference type="InterPro" id="IPR038122">
    <property type="entry name" value="PFU_sf"/>
</dbReference>
<comment type="caution">
    <text evidence="6">The sequence shown here is derived from an EMBL/GenBank/DDBJ whole genome shotgun (WGS) entry which is preliminary data.</text>
</comment>
<feature type="compositionally biased region" description="Low complexity" evidence="4">
    <location>
        <begin position="524"/>
        <end position="542"/>
    </location>
</feature>
<gene>
    <name evidence="6" type="ORF">KIPB_003795</name>
</gene>
<feature type="compositionally biased region" description="Pro residues" evidence="4">
    <location>
        <begin position="552"/>
        <end position="566"/>
    </location>
</feature>
<dbReference type="GO" id="GO:0010992">
    <property type="term" value="P:ubiquitin recycling"/>
    <property type="evidence" value="ECO:0007669"/>
    <property type="project" value="TreeGrafter"/>
</dbReference>
<evidence type="ECO:0000256" key="1">
    <source>
        <dbReference type="ARBA" id="ARBA00022490"/>
    </source>
</evidence>
<evidence type="ECO:0000313" key="7">
    <source>
        <dbReference type="Proteomes" id="UP000265618"/>
    </source>
</evidence>
<reference evidence="6 7" key="1">
    <citation type="journal article" date="2018" name="PLoS ONE">
        <title>The draft genome of Kipferlia bialata reveals reductive genome evolution in fornicate parasites.</title>
        <authorList>
            <person name="Tanifuji G."/>
            <person name="Takabayashi S."/>
            <person name="Kume K."/>
            <person name="Takagi M."/>
            <person name="Nakayama T."/>
            <person name="Kamikawa R."/>
            <person name="Inagaki Y."/>
            <person name="Hashimoto T."/>
        </authorList>
    </citation>
    <scope>NUCLEOTIDE SEQUENCE [LARGE SCALE GENOMIC DNA]</scope>
    <source>
        <strain evidence="6">NY0173</strain>
    </source>
</reference>
<keyword evidence="7" id="KW-1185">Reference proteome</keyword>
<dbReference type="Pfam" id="PF00400">
    <property type="entry name" value="WD40"/>
    <property type="match status" value="1"/>
</dbReference>
<proteinExistence type="predicted"/>